<feature type="transmembrane region" description="Helical" evidence="3">
    <location>
        <begin position="334"/>
        <end position="351"/>
    </location>
</feature>
<organism evidence="4 5">
    <name type="scientific">Ascoidea rubescens DSM 1968</name>
    <dbReference type="NCBI Taxonomy" id="1344418"/>
    <lineage>
        <taxon>Eukaryota</taxon>
        <taxon>Fungi</taxon>
        <taxon>Dikarya</taxon>
        <taxon>Ascomycota</taxon>
        <taxon>Saccharomycotina</taxon>
        <taxon>Saccharomycetes</taxon>
        <taxon>Ascoideaceae</taxon>
        <taxon>Ascoidea</taxon>
    </lineage>
</organism>
<dbReference type="EMBL" id="KV454475">
    <property type="protein sequence ID" value="ODV64221.1"/>
    <property type="molecule type" value="Genomic_DNA"/>
</dbReference>
<evidence type="ECO:0000313" key="5">
    <source>
        <dbReference type="Proteomes" id="UP000095038"/>
    </source>
</evidence>
<dbReference type="Proteomes" id="UP000095038">
    <property type="component" value="Unassembled WGS sequence"/>
</dbReference>
<dbReference type="InParanoid" id="A0A1D2VRI5"/>
<evidence type="ECO:0000256" key="2">
    <source>
        <dbReference type="SAM" id="MobiDB-lite"/>
    </source>
</evidence>
<keyword evidence="5" id="KW-1185">Reference proteome</keyword>
<feature type="compositionally biased region" description="Basic and acidic residues" evidence="2">
    <location>
        <begin position="92"/>
        <end position="108"/>
    </location>
</feature>
<evidence type="ECO:0000256" key="3">
    <source>
        <dbReference type="SAM" id="Phobius"/>
    </source>
</evidence>
<dbReference type="AlphaFoldDB" id="A0A1D2VRI5"/>
<evidence type="ECO:0000256" key="1">
    <source>
        <dbReference type="SAM" id="Coils"/>
    </source>
</evidence>
<feature type="compositionally biased region" description="Basic and acidic residues" evidence="2">
    <location>
        <begin position="132"/>
        <end position="148"/>
    </location>
</feature>
<feature type="region of interest" description="Disordered" evidence="2">
    <location>
        <begin position="127"/>
        <end position="148"/>
    </location>
</feature>
<sequence length="356" mass="41225">MSRPSFLNAELTSSENKKPLDLQKNLQSNFLKELIKFNDINNRRIAEFNNKSTNKINEQPALKEPFQLLDLRIAGNNSFNSVTSSDGQGGGGEDHGNGNGNVEKRPPKPIRLDKQYFINYRNNRNNILAKKTPNDQKSQDGSNVEKDDQEKLFFNTTISDEINKSKYSLQQISSEIMNNDYDSLNFKLIEVEDYLKFLQIYRNKLNALKAYYNFNNNAIQRQKISSNDSNGNVEITFNFKSKMNINDLNLNNNANNEDNLLSKGNQQADFDNNDNSLEKNLNKILDQLEEYIQLIESKNQQLVFQKKKLANFSKLIGVNKILSVINRKRKYKRFLKKVIILIAVIALYRTFCYFTK</sequence>
<protein>
    <submittedName>
        <fullName evidence="4">Uncharacterized protein</fullName>
    </submittedName>
</protein>
<dbReference type="RefSeq" id="XP_020050528.1">
    <property type="nucleotide sequence ID" value="XM_020188572.1"/>
</dbReference>
<accession>A0A1D2VRI5</accession>
<keyword evidence="3" id="KW-0472">Membrane</keyword>
<dbReference type="GeneID" id="30962208"/>
<keyword evidence="3" id="KW-0812">Transmembrane</keyword>
<keyword evidence="3" id="KW-1133">Transmembrane helix</keyword>
<reference evidence="5" key="1">
    <citation type="submission" date="2016-05" db="EMBL/GenBank/DDBJ databases">
        <title>Comparative genomics of biotechnologically important yeasts.</title>
        <authorList>
            <consortium name="DOE Joint Genome Institute"/>
            <person name="Riley R."/>
            <person name="Haridas S."/>
            <person name="Wolfe K.H."/>
            <person name="Lopes M.R."/>
            <person name="Hittinger C.T."/>
            <person name="Goker M."/>
            <person name="Salamov A."/>
            <person name="Wisecaver J."/>
            <person name="Long T.M."/>
            <person name="Aerts A.L."/>
            <person name="Barry K."/>
            <person name="Choi C."/>
            <person name="Clum A."/>
            <person name="Coughlan A.Y."/>
            <person name="Deshpande S."/>
            <person name="Douglass A.P."/>
            <person name="Hanson S.J."/>
            <person name="Klenk H.-P."/>
            <person name="Labutti K."/>
            <person name="Lapidus A."/>
            <person name="Lindquist E."/>
            <person name="Lipzen A."/>
            <person name="Meier-Kolthoff J.P."/>
            <person name="Ohm R.A."/>
            <person name="Otillar R.P."/>
            <person name="Pangilinan J."/>
            <person name="Peng Y."/>
            <person name="Rokas A."/>
            <person name="Rosa C.A."/>
            <person name="Scheuner C."/>
            <person name="Sibirny A.A."/>
            <person name="Slot J.C."/>
            <person name="Stielow J.B."/>
            <person name="Sun H."/>
            <person name="Kurtzman C.P."/>
            <person name="Blackwell M."/>
            <person name="Grigoriev I.V."/>
            <person name="Jeffries T.W."/>
        </authorList>
    </citation>
    <scope>NUCLEOTIDE SEQUENCE [LARGE SCALE GENOMIC DNA]</scope>
    <source>
        <strain evidence="5">DSM 1968</strain>
    </source>
</reference>
<gene>
    <name evidence="4" type="ORF">ASCRUDRAFT_103597</name>
</gene>
<feature type="coiled-coil region" evidence="1">
    <location>
        <begin position="274"/>
        <end position="308"/>
    </location>
</feature>
<feature type="region of interest" description="Disordered" evidence="2">
    <location>
        <begin position="79"/>
        <end position="108"/>
    </location>
</feature>
<proteinExistence type="predicted"/>
<keyword evidence="1" id="KW-0175">Coiled coil</keyword>
<name>A0A1D2VRI5_9ASCO</name>
<evidence type="ECO:0000313" key="4">
    <source>
        <dbReference type="EMBL" id="ODV64221.1"/>
    </source>
</evidence>